<name>A0A2T0QFC9_9ACTN</name>
<dbReference type="PROSITE" id="PS50943">
    <property type="entry name" value="HTH_CROC1"/>
    <property type="match status" value="1"/>
</dbReference>
<evidence type="ECO:0000313" key="2">
    <source>
        <dbReference type="EMBL" id="PRY02590.1"/>
    </source>
</evidence>
<dbReference type="InterPro" id="IPR010982">
    <property type="entry name" value="Lambda_DNA-bd_dom_sf"/>
</dbReference>
<gene>
    <name evidence="2" type="ORF">CLV72_1011193</name>
</gene>
<protein>
    <submittedName>
        <fullName evidence="2">Xre family transcriptional regulator</fullName>
    </submittedName>
</protein>
<dbReference type="OrthoDB" id="5177725at2"/>
<evidence type="ECO:0000313" key="3">
    <source>
        <dbReference type="Proteomes" id="UP000237846"/>
    </source>
</evidence>
<dbReference type="Pfam" id="PF19054">
    <property type="entry name" value="DUF5753"/>
    <property type="match status" value="1"/>
</dbReference>
<dbReference type="GO" id="GO:0003677">
    <property type="term" value="F:DNA binding"/>
    <property type="evidence" value="ECO:0007669"/>
    <property type="project" value="InterPro"/>
</dbReference>
<feature type="domain" description="HTH cro/C1-type" evidence="1">
    <location>
        <begin position="21"/>
        <end position="75"/>
    </location>
</feature>
<dbReference type="InterPro" id="IPR001387">
    <property type="entry name" value="Cro/C1-type_HTH"/>
</dbReference>
<dbReference type="Pfam" id="PF13560">
    <property type="entry name" value="HTH_31"/>
    <property type="match status" value="1"/>
</dbReference>
<dbReference type="InterPro" id="IPR043917">
    <property type="entry name" value="DUF5753"/>
</dbReference>
<comment type="caution">
    <text evidence="2">The sequence shown here is derived from an EMBL/GenBank/DDBJ whole genome shotgun (WGS) entry which is preliminary data.</text>
</comment>
<keyword evidence="3" id="KW-1185">Reference proteome</keyword>
<sequence length="302" mass="34642">MSKGQQGSGSTVRRVLLGMQLRRLREARGISREAAGYEIRASESKISRMELGRVSFKRRDIEDLLTYYGVTGTERVEILELTQEANQPGWWHRYNDIMPHWFQSYVGFEQAASRIRTYEIQFVPGLLQTEEYARSVIGAAQGAGATDDVERRVAMRMRRQQLLTTTEGERLQLWAVIDEAALRRRIGNPSVMRGQAEHLIALSKRPNITIQVMPFRFGGHTAEGGAFSILRFPEADMTDIVYVEQLTSAQYLEKADEIERYTQVMDQLSVDSMTPRETVRTLDQYAKTLRELENREESAEAR</sequence>
<organism evidence="2 3">
    <name type="scientific">Allonocardiopsis opalescens</name>
    <dbReference type="NCBI Taxonomy" id="1144618"/>
    <lineage>
        <taxon>Bacteria</taxon>
        <taxon>Bacillati</taxon>
        <taxon>Actinomycetota</taxon>
        <taxon>Actinomycetes</taxon>
        <taxon>Streptosporangiales</taxon>
        <taxon>Allonocardiopsis</taxon>
    </lineage>
</organism>
<dbReference type="CDD" id="cd00093">
    <property type="entry name" value="HTH_XRE"/>
    <property type="match status" value="1"/>
</dbReference>
<dbReference type="SMART" id="SM00530">
    <property type="entry name" value="HTH_XRE"/>
    <property type="match status" value="1"/>
</dbReference>
<dbReference type="SUPFAM" id="SSF47413">
    <property type="entry name" value="lambda repressor-like DNA-binding domains"/>
    <property type="match status" value="1"/>
</dbReference>
<reference evidence="2 3" key="1">
    <citation type="submission" date="2018-03" db="EMBL/GenBank/DDBJ databases">
        <title>Genomic Encyclopedia of Archaeal and Bacterial Type Strains, Phase II (KMG-II): from individual species to whole genera.</title>
        <authorList>
            <person name="Goeker M."/>
        </authorList>
    </citation>
    <scope>NUCLEOTIDE SEQUENCE [LARGE SCALE GENOMIC DNA]</scope>
    <source>
        <strain evidence="2 3">DSM 45601</strain>
    </source>
</reference>
<evidence type="ECO:0000259" key="1">
    <source>
        <dbReference type="PROSITE" id="PS50943"/>
    </source>
</evidence>
<proteinExistence type="predicted"/>
<dbReference type="Gene3D" id="1.10.260.40">
    <property type="entry name" value="lambda repressor-like DNA-binding domains"/>
    <property type="match status" value="1"/>
</dbReference>
<dbReference type="Proteomes" id="UP000237846">
    <property type="component" value="Unassembled WGS sequence"/>
</dbReference>
<dbReference type="EMBL" id="PVZC01000001">
    <property type="protein sequence ID" value="PRY02590.1"/>
    <property type="molecule type" value="Genomic_DNA"/>
</dbReference>
<accession>A0A2T0QFC9</accession>
<dbReference type="AlphaFoldDB" id="A0A2T0QFC9"/>